<keyword evidence="2" id="KW-0449">Lipoprotein</keyword>
<evidence type="ECO:0000256" key="1">
    <source>
        <dbReference type="SAM" id="MobiDB-lite"/>
    </source>
</evidence>
<accession>A0A1I1MYD1</accession>
<feature type="compositionally biased region" description="Gly residues" evidence="1">
    <location>
        <begin position="62"/>
        <end position="73"/>
    </location>
</feature>
<dbReference type="GO" id="GO:0043448">
    <property type="term" value="P:alkane catabolic process"/>
    <property type="evidence" value="ECO:0007669"/>
    <property type="project" value="TreeGrafter"/>
</dbReference>
<evidence type="ECO:0000313" key="2">
    <source>
        <dbReference type="EMBL" id="SFC90106.1"/>
    </source>
</evidence>
<dbReference type="InterPro" id="IPR005297">
    <property type="entry name" value="Lipoprotein_repeat"/>
</dbReference>
<name>A0A1I1MYD1_9ACTN</name>
<dbReference type="PANTHER" id="PTHR39335">
    <property type="entry name" value="BLL4220 PROTEIN"/>
    <property type="match status" value="1"/>
</dbReference>
<dbReference type="RefSeq" id="WP_093839246.1">
    <property type="nucleotide sequence ID" value="NZ_FOLM01000007.1"/>
</dbReference>
<dbReference type="Proteomes" id="UP000199207">
    <property type="component" value="Unassembled WGS sequence"/>
</dbReference>
<feature type="region of interest" description="Disordered" evidence="1">
    <location>
        <begin position="38"/>
        <end position="94"/>
    </location>
</feature>
<gene>
    <name evidence="2" type="ORF">SAMN05421773_107128</name>
</gene>
<protein>
    <submittedName>
        <fullName evidence="2">Predicted lipoprotein with conserved Yx(FWY)xxD motif</fullName>
    </submittedName>
</protein>
<keyword evidence="3" id="KW-1185">Reference proteome</keyword>
<dbReference type="AlphaFoldDB" id="A0A1I1MYD1"/>
<reference evidence="2 3" key="1">
    <citation type="submission" date="2016-10" db="EMBL/GenBank/DDBJ databases">
        <authorList>
            <person name="de Groot N.N."/>
        </authorList>
    </citation>
    <scope>NUCLEOTIDE SEQUENCE [LARGE SCALE GENOMIC DNA]</scope>
    <source>
        <strain evidence="2 3">CGMCC 4.5739</strain>
    </source>
</reference>
<dbReference type="EMBL" id="FOLM01000007">
    <property type="protein sequence ID" value="SFC90106.1"/>
    <property type="molecule type" value="Genomic_DNA"/>
</dbReference>
<dbReference type="PANTHER" id="PTHR39335:SF1">
    <property type="entry name" value="BLL4220 PROTEIN"/>
    <property type="match status" value="1"/>
</dbReference>
<evidence type="ECO:0000313" key="3">
    <source>
        <dbReference type="Proteomes" id="UP000199207"/>
    </source>
</evidence>
<dbReference type="Pfam" id="PF03640">
    <property type="entry name" value="Lipoprotein_15"/>
    <property type="match status" value="2"/>
</dbReference>
<sequence>MSGSGGGLTARLPTVLWIVGATLAVGALTPVVGQAVTAPQPPAAAPAGTGEQPSGEQDADGTGEGGDPDGPGYSGDAQDSTDGAADEGRPGPADRLIGIAESVLGEIVVDAEGRTLYLSVLDRTDPPASACLSRQCLENWPPVRLPDAGGLPAPAADGIDAGLLGALERPDGTWQATLGGWPLYRYAGEEPGEVSGDGMGGTWFAITPEGTPAVR</sequence>
<dbReference type="STRING" id="910347.SAMN05421773_107128"/>
<proteinExistence type="predicted"/>
<organism evidence="2 3">
    <name type="scientific">Streptomyces aidingensis</name>
    <dbReference type="NCBI Taxonomy" id="910347"/>
    <lineage>
        <taxon>Bacteria</taxon>
        <taxon>Bacillati</taxon>
        <taxon>Actinomycetota</taxon>
        <taxon>Actinomycetes</taxon>
        <taxon>Kitasatosporales</taxon>
        <taxon>Streptomycetaceae</taxon>
        <taxon>Streptomyces</taxon>
    </lineage>
</organism>